<dbReference type="GO" id="GO:0016757">
    <property type="term" value="F:glycosyltransferase activity"/>
    <property type="evidence" value="ECO:0007669"/>
    <property type="project" value="InterPro"/>
</dbReference>
<dbReference type="InterPro" id="IPR028098">
    <property type="entry name" value="Glyco_trans_4-like_N"/>
</dbReference>
<dbReference type="CDD" id="cd03801">
    <property type="entry name" value="GT4_PimA-like"/>
    <property type="match status" value="1"/>
</dbReference>
<accession>A0AAN4VYW8</accession>
<comment type="caution">
    <text evidence="3">The sequence shown here is derived from an EMBL/GenBank/DDBJ whole genome shotgun (WGS) entry which is preliminary data.</text>
</comment>
<evidence type="ECO:0000313" key="3">
    <source>
        <dbReference type="EMBL" id="GJM62002.1"/>
    </source>
</evidence>
<protein>
    <submittedName>
        <fullName evidence="3">Capsular polysaccharide biosynthesis protein</fullName>
    </submittedName>
</protein>
<evidence type="ECO:0000313" key="4">
    <source>
        <dbReference type="Proteomes" id="UP001310022"/>
    </source>
</evidence>
<dbReference type="Gene3D" id="3.40.50.2000">
    <property type="entry name" value="Glycogen Phosphorylase B"/>
    <property type="match status" value="2"/>
</dbReference>
<dbReference type="EMBL" id="BQKE01000001">
    <property type="protein sequence ID" value="GJM62002.1"/>
    <property type="molecule type" value="Genomic_DNA"/>
</dbReference>
<feature type="domain" description="Glycosyl transferase family 1" evidence="1">
    <location>
        <begin position="195"/>
        <end position="350"/>
    </location>
</feature>
<gene>
    <name evidence="3" type="ORF">PEDI_25540</name>
</gene>
<dbReference type="Pfam" id="PF00534">
    <property type="entry name" value="Glycos_transf_1"/>
    <property type="match status" value="1"/>
</dbReference>
<reference evidence="3 4" key="1">
    <citation type="submission" date="2021-12" db="EMBL/GenBank/DDBJ databases">
        <title>Genome sequencing of bacteria with rrn-lacking chromosome and rrn-plasmid.</title>
        <authorList>
            <person name="Anda M."/>
            <person name="Iwasaki W."/>
        </authorList>
    </citation>
    <scope>NUCLEOTIDE SEQUENCE [LARGE SCALE GENOMIC DNA]</scope>
    <source>
        <strain evidence="3 4">NBRC 15940</strain>
    </source>
</reference>
<dbReference type="InterPro" id="IPR050194">
    <property type="entry name" value="Glycosyltransferase_grp1"/>
</dbReference>
<sequence length="374" mass="42600">MRVFHVVEQFSVRSETFIYDVICELDKEHANRIYTFNRLLAHERPYNKVVVHKMNFLLFRILYKLMKVLRVASVPYIGSIRREINEFKPQVIHAHFSSMGILVNRVVNNSKGKIPVLVSCHGSDVNTLPDGSKQILREFLELGKNDHVNFTAPSEFLKDKMISLGIPKNKIFVLSNSYKSHGYDRVAIHHNPNCYNLITVGRLIECKGFEYLIKAVAMSDAKIRLTIVGAGELEEQLKQQVSELNIGERVVFKGALKHQDVYNELRKADIYIQPSIIASDGAEESFSISTLEAMSLGLPIIASKVGGLPELLDFGNCGVLVEQKSEEKLHLAINKMEDYSLRLRYSQNAFDRAISFYTIDHQIDALNEIYLKLI</sequence>
<organism evidence="3 4">
    <name type="scientific">Persicobacter diffluens</name>
    <dbReference type="NCBI Taxonomy" id="981"/>
    <lineage>
        <taxon>Bacteria</taxon>
        <taxon>Pseudomonadati</taxon>
        <taxon>Bacteroidota</taxon>
        <taxon>Cytophagia</taxon>
        <taxon>Cytophagales</taxon>
        <taxon>Persicobacteraceae</taxon>
        <taxon>Persicobacter</taxon>
    </lineage>
</organism>
<dbReference type="InterPro" id="IPR001296">
    <property type="entry name" value="Glyco_trans_1"/>
</dbReference>
<dbReference type="PANTHER" id="PTHR45947:SF14">
    <property type="entry name" value="SLL1723 PROTEIN"/>
    <property type="match status" value="1"/>
</dbReference>
<name>A0AAN4VYW8_9BACT</name>
<dbReference type="Proteomes" id="UP001310022">
    <property type="component" value="Unassembled WGS sequence"/>
</dbReference>
<evidence type="ECO:0000259" key="1">
    <source>
        <dbReference type="Pfam" id="PF00534"/>
    </source>
</evidence>
<dbReference type="Pfam" id="PF13439">
    <property type="entry name" value="Glyco_transf_4"/>
    <property type="match status" value="1"/>
</dbReference>
<proteinExistence type="predicted"/>
<keyword evidence="4" id="KW-1185">Reference proteome</keyword>
<evidence type="ECO:0000259" key="2">
    <source>
        <dbReference type="Pfam" id="PF13439"/>
    </source>
</evidence>
<dbReference type="SUPFAM" id="SSF53756">
    <property type="entry name" value="UDP-Glycosyltransferase/glycogen phosphorylase"/>
    <property type="match status" value="1"/>
</dbReference>
<feature type="domain" description="Glycosyltransferase subfamily 4-like N-terminal" evidence="2">
    <location>
        <begin position="15"/>
        <end position="176"/>
    </location>
</feature>
<dbReference type="PANTHER" id="PTHR45947">
    <property type="entry name" value="SULFOQUINOVOSYL TRANSFERASE SQD2"/>
    <property type="match status" value="1"/>
</dbReference>
<dbReference type="AlphaFoldDB" id="A0AAN4VYW8"/>